<evidence type="ECO:0000259" key="4">
    <source>
        <dbReference type="PROSITE" id="PS51063"/>
    </source>
</evidence>
<dbReference type="Proteomes" id="UP000037446">
    <property type="component" value="Unassembled WGS sequence"/>
</dbReference>
<dbReference type="PROSITE" id="PS51063">
    <property type="entry name" value="HTH_CRP_2"/>
    <property type="match status" value="1"/>
</dbReference>
<reference evidence="5" key="1">
    <citation type="submission" date="2015-02" db="EMBL/GenBank/DDBJ databases">
        <authorList>
            <person name="Chooi Y.-H."/>
        </authorList>
    </citation>
    <scope>NUCLEOTIDE SEQUENCE [LARGE SCALE GENOMIC DNA]</scope>
    <source>
        <strain evidence="5">LAMA 915</strain>
    </source>
</reference>
<feature type="domain" description="HTH crp-type" evidence="4">
    <location>
        <begin position="174"/>
        <end position="248"/>
    </location>
</feature>
<proteinExistence type="predicted"/>
<gene>
    <name evidence="5" type="ORF">J121_816</name>
</gene>
<evidence type="ECO:0000313" key="5">
    <source>
        <dbReference type="EMBL" id="KNH01678.1"/>
    </source>
</evidence>
<dbReference type="AlphaFoldDB" id="A0A0L1KCL4"/>
<organism evidence="5 6">
    <name type="scientific">Qipengyuania citrea LAMA 915</name>
    <dbReference type="NCBI Taxonomy" id="1306953"/>
    <lineage>
        <taxon>Bacteria</taxon>
        <taxon>Pseudomonadati</taxon>
        <taxon>Pseudomonadota</taxon>
        <taxon>Alphaproteobacteria</taxon>
        <taxon>Sphingomonadales</taxon>
        <taxon>Erythrobacteraceae</taxon>
        <taxon>Qipengyuania</taxon>
    </lineage>
</organism>
<dbReference type="GO" id="GO:0006355">
    <property type="term" value="P:regulation of DNA-templated transcription"/>
    <property type="evidence" value="ECO:0007669"/>
    <property type="project" value="InterPro"/>
</dbReference>
<evidence type="ECO:0000256" key="2">
    <source>
        <dbReference type="ARBA" id="ARBA00023125"/>
    </source>
</evidence>
<dbReference type="InterPro" id="IPR014710">
    <property type="entry name" value="RmlC-like_jellyroll"/>
</dbReference>
<evidence type="ECO:0000256" key="1">
    <source>
        <dbReference type="ARBA" id="ARBA00023015"/>
    </source>
</evidence>
<dbReference type="STRING" id="1306953.J121_816"/>
<keyword evidence="1" id="KW-0805">Transcription regulation</keyword>
<dbReference type="InterPro" id="IPR036388">
    <property type="entry name" value="WH-like_DNA-bd_sf"/>
</dbReference>
<protein>
    <submittedName>
        <fullName evidence="5">cAMP-binding protein</fullName>
    </submittedName>
</protein>
<dbReference type="InterPro" id="IPR012318">
    <property type="entry name" value="HTH_CRP"/>
</dbReference>
<evidence type="ECO:0000256" key="3">
    <source>
        <dbReference type="ARBA" id="ARBA00023163"/>
    </source>
</evidence>
<dbReference type="SUPFAM" id="SSF46785">
    <property type="entry name" value="Winged helix' DNA-binding domain"/>
    <property type="match status" value="1"/>
</dbReference>
<keyword evidence="2" id="KW-0238">DNA-binding</keyword>
<dbReference type="PATRIC" id="fig|1306953.7.peg.827"/>
<dbReference type="InterPro" id="IPR018490">
    <property type="entry name" value="cNMP-bd_dom_sf"/>
</dbReference>
<dbReference type="Pfam" id="PF13545">
    <property type="entry name" value="HTH_Crp_2"/>
    <property type="match status" value="1"/>
</dbReference>
<dbReference type="InterPro" id="IPR036390">
    <property type="entry name" value="WH_DNA-bd_sf"/>
</dbReference>
<dbReference type="Gene3D" id="1.10.10.10">
    <property type="entry name" value="Winged helix-like DNA-binding domain superfamily/Winged helix DNA-binding domain"/>
    <property type="match status" value="1"/>
</dbReference>
<accession>A0A0L1KCL4</accession>
<evidence type="ECO:0000313" key="6">
    <source>
        <dbReference type="Proteomes" id="UP000037446"/>
    </source>
</evidence>
<sequence length="273" mass="30965">MQSMAGTPGCELHLFSQEDVMAFSAEFDRYPLTGRFLAGRLRHELTDAEKTELEQLVVRTSTLEDGERLIARGDACEWSTILIDGFVLRTLDSGERRYAVSFHVPGDFVDLHCFALKRLDHNIDCVGRATIGQVPHSAITRVMAERPHLARLFWFSTLLDAAMHREWIMKLEQLTAPKRIAHVFAEIWRRLDMVGLGYPDGFETPLRQTDIAEMCGATAIHTNRALADLRRNGLADFQRGKVRIADRRKLEAYADFDPAYLYSDGALALRRTG</sequence>
<name>A0A0L1KCL4_9SPHN</name>
<keyword evidence="3" id="KW-0804">Transcription</keyword>
<dbReference type="SUPFAM" id="SSF51206">
    <property type="entry name" value="cAMP-binding domain-like"/>
    <property type="match status" value="1"/>
</dbReference>
<dbReference type="GO" id="GO:0003677">
    <property type="term" value="F:DNA binding"/>
    <property type="evidence" value="ECO:0007669"/>
    <property type="project" value="UniProtKB-KW"/>
</dbReference>
<dbReference type="Gene3D" id="2.60.120.10">
    <property type="entry name" value="Jelly Rolls"/>
    <property type="match status" value="1"/>
</dbReference>
<dbReference type="InterPro" id="IPR000595">
    <property type="entry name" value="cNMP-bd_dom"/>
</dbReference>
<comment type="caution">
    <text evidence="5">The sequence shown here is derived from an EMBL/GenBank/DDBJ whole genome shotgun (WGS) entry which is preliminary data.</text>
</comment>
<dbReference type="CDD" id="cd00038">
    <property type="entry name" value="CAP_ED"/>
    <property type="match status" value="1"/>
</dbReference>
<dbReference type="EMBL" id="JYNE01000026">
    <property type="protein sequence ID" value="KNH01678.1"/>
    <property type="molecule type" value="Genomic_DNA"/>
</dbReference>